<dbReference type="InterPro" id="IPR011766">
    <property type="entry name" value="TPP_enzyme_TPP-bd"/>
</dbReference>
<feature type="binding site" evidence="15">
    <location>
        <position position="571"/>
    </location>
    <ligand>
        <name>[4Fe-4S] cluster</name>
        <dbReference type="ChEBI" id="CHEBI:49883"/>
        <label>2</label>
    </ligand>
</feature>
<evidence type="ECO:0000256" key="6">
    <source>
        <dbReference type="ARBA" id="ARBA00022485"/>
    </source>
</evidence>
<evidence type="ECO:0000256" key="3">
    <source>
        <dbReference type="ARBA" id="ARBA00012812"/>
    </source>
</evidence>
<dbReference type="EC" id="1.2.7.8" evidence="3 14"/>
<dbReference type="Proteomes" id="UP000094296">
    <property type="component" value="Unassembled WGS sequence"/>
</dbReference>
<feature type="binding site" evidence="15">
    <location>
        <position position="543"/>
    </location>
    <ligand>
        <name>[4Fe-4S] cluster</name>
        <dbReference type="ChEBI" id="CHEBI:49883"/>
        <label>1</label>
    </ligand>
</feature>
<dbReference type="InterPro" id="IPR045025">
    <property type="entry name" value="HACL1-like"/>
</dbReference>
<evidence type="ECO:0000256" key="4">
    <source>
        <dbReference type="ARBA" id="ARBA00017710"/>
    </source>
</evidence>
<evidence type="ECO:0000256" key="9">
    <source>
        <dbReference type="ARBA" id="ARBA00023002"/>
    </source>
</evidence>
<evidence type="ECO:0000256" key="2">
    <source>
        <dbReference type="ARBA" id="ARBA00011238"/>
    </source>
</evidence>
<comment type="function">
    <text evidence="1 14">Catalyzes the ferredoxin-dependent oxidative decarboxylation of arylpyruvates.</text>
</comment>
<dbReference type="GO" id="GO:0051539">
    <property type="term" value="F:4 iron, 4 sulfur cluster binding"/>
    <property type="evidence" value="ECO:0007669"/>
    <property type="project" value="UniProtKB-UniRule"/>
</dbReference>
<dbReference type="SUPFAM" id="SSF52922">
    <property type="entry name" value="TK C-terminal domain-like"/>
    <property type="match status" value="1"/>
</dbReference>
<feature type="domain" description="4Fe-4S ferredoxin-type" evidence="16">
    <location>
        <begin position="556"/>
        <end position="586"/>
    </location>
</feature>
<comment type="cofactor">
    <cofactor evidence="14 15">
        <name>[4Fe-4S] cluster</name>
        <dbReference type="ChEBI" id="CHEBI:49883"/>
    </cofactor>
    <text evidence="14 15">Binds 2 [4Fe-4S] clusters. In this family the first cluster has a non-standard and varying [4Fe-4S] binding motif CX(2)CX(2)CX(4-5)CP.</text>
</comment>
<evidence type="ECO:0000256" key="10">
    <source>
        <dbReference type="ARBA" id="ARBA00023004"/>
    </source>
</evidence>
<dbReference type="AlphaFoldDB" id="A0A1E5G4Y2"/>
<evidence type="ECO:0000256" key="15">
    <source>
        <dbReference type="PIRSR" id="PIRSR006439-50"/>
    </source>
</evidence>
<evidence type="ECO:0000256" key="7">
    <source>
        <dbReference type="ARBA" id="ARBA00022723"/>
    </source>
</evidence>
<dbReference type="InterPro" id="IPR017896">
    <property type="entry name" value="4Fe4S_Fe-S-bd"/>
</dbReference>
<dbReference type="Pfam" id="PF01855">
    <property type="entry name" value="POR_N"/>
    <property type="match status" value="1"/>
</dbReference>
<comment type="subunit">
    <text evidence="2">Heterodimer of the IorA and IorB subunits.</text>
</comment>
<keyword evidence="9 14" id="KW-0560">Oxidoreductase</keyword>
<evidence type="ECO:0000256" key="1">
    <source>
        <dbReference type="ARBA" id="ARBA00002995"/>
    </source>
</evidence>
<dbReference type="GO" id="GO:0043805">
    <property type="term" value="F:indolepyruvate ferredoxin oxidoreductase activity"/>
    <property type="evidence" value="ECO:0007669"/>
    <property type="project" value="UniProtKB-UniRule"/>
</dbReference>
<evidence type="ECO:0000313" key="18">
    <source>
        <dbReference type="Proteomes" id="UP000094296"/>
    </source>
</evidence>
<evidence type="ECO:0000259" key="16">
    <source>
        <dbReference type="PROSITE" id="PS51379"/>
    </source>
</evidence>
<evidence type="ECO:0000256" key="13">
    <source>
        <dbReference type="ARBA" id="ARBA00048332"/>
    </source>
</evidence>
<keyword evidence="6 14" id="KW-0004">4Fe-4S</keyword>
<dbReference type="EMBL" id="MIJE01000001">
    <property type="protein sequence ID" value="OEF98237.1"/>
    <property type="molecule type" value="Genomic_DNA"/>
</dbReference>
<evidence type="ECO:0000256" key="14">
    <source>
        <dbReference type="PIRNR" id="PIRNR006439"/>
    </source>
</evidence>
<dbReference type="CDD" id="cd07034">
    <property type="entry name" value="TPP_PYR_PFOR_IOR-alpha_like"/>
    <property type="match status" value="1"/>
</dbReference>
<feature type="binding site" evidence="15">
    <location>
        <position position="548"/>
    </location>
    <ligand>
        <name>[4Fe-4S] cluster</name>
        <dbReference type="ChEBI" id="CHEBI:49883"/>
        <label>2</label>
    </ligand>
</feature>
<dbReference type="OrthoDB" id="9804603at2"/>
<organism evidence="17 18">
    <name type="scientific">Desulfuribacillus alkaliarsenatis</name>
    <dbReference type="NCBI Taxonomy" id="766136"/>
    <lineage>
        <taxon>Bacteria</taxon>
        <taxon>Bacillati</taxon>
        <taxon>Bacillota</taxon>
        <taxon>Desulfuribacillia</taxon>
        <taxon>Desulfuribacillales</taxon>
        <taxon>Desulfuribacillaceae</taxon>
        <taxon>Desulfuribacillus</taxon>
    </lineage>
</organism>
<dbReference type="GO" id="GO:0046872">
    <property type="term" value="F:metal ion binding"/>
    <property type="evidence" value="ECO:0007669"/>
    <property type="project" value="UniProtKB-UniRule"/>
</dbReference>
<evidence type="ECO:0000313" key="17">
    <source>
        <dbReference type="EMBL" id="OEF98237.1"/>
    </source>
</evidence>
<feature type="binding site" evidence="15">
    <location>
        <position position="565"/>
    </location>
    <ligand>
        <name>[4Fe-4S] cluster</name>
        <dbReference type="ChEBI" id="CHEBI:49883"/>
        <label>2</label>
    </ligand>
</feature>
<dbReference type="NCBIfam" id="TIGR03336">
    <property type="entry name" value="IOR_alpha"/>
    <property type="match status" value="1"/>
</dbReference>
<dbReference type="GO" id="GO:0030976">
    <property type="term" value="F:thiamine pyrophosphate binding"/>
    <property type="evidence" value="ECO:0007669"/>
    <property type="project" value="InterPro"/>
</dbReference>
<dbReference type="Gene3D" id="3.40.50.970">
    <property type="match status" value="2"/>
</dbReference>
<accession>A0A1E5G4Y2</accession>
<keyword evidence="17" id="KW-0670">Pyruvate</keyword>
<reference evidence="17 18" key="1">
    <citation type="submission" date="2016-09" db="EMBL/GenBank/DDBJ databases">
        <title>Draft genome sequence for the type strain of Desulfuribacillus alkaliarsenatis AHT28, an obligately anaerobic, sulfidogenic bacterium isolated from Russian soda lake sediments.</title>
        <authorList>
            <person name="Abin C.A."/>
            <person name="Hollibaugh J.T."/>
        </authorList>
    </citation>
    <scope>NUCLEOTIDE SEQUENCE [LARGE SCALE GENOMIC DNA]</scope>
    <source>
        <strain evidence="17 18">AHT28</strain>
    </source>
</reference>
<keyword evidence="7 14" id="KW-0479">Metal-binding</keyword>
<dbReference type="InterPro" id="IPR009014">
    <property type="entry name" value="Transketo_C/PFOR_II"/>
</dbReference>
<protein>
    <recommendedName>
        <fullName evidence="4 14">Indolepyruvate oxidoreductase subunit IorA</fullName>
        <shortName evidence="14">IOR</shortName>
        <ecNumber evidence="3 14">1.2.7.8</ecNumber>
    </recommendedName>
    <alternativeName>
        <fullName evidence="12 14">Indolepyruvate ferredoxin oxidoreductase subunit alpha</fullName>
    </alternativeName>
</protein>
<dbReference type="CDD" id="cd02008">
    <property type="entry name" value="TPP_IOR_alpha"/>
    <property type="match status" value="1"/>
</dbReference>
<feature type="binding site" evidence="15">
    <location>
        <position position="568"/>
    </location>
    <ligand>
        <name>[4Fe-4S] cluster</name>
        <dbReference type="ChEBI" id="CHEBI:49883"/>
        <label>2</label>
    </ligand>
</feature>
<dbReference type="InterPro" id="IPR017721">
    <property type="entry name" value="IorA"/>
</dbReference>
<dbReference type="PANTHER" id="PTHR43710:SF5">
    <property type="entry name" value="INDOLEPYRUVATE FERREDOXIN OXIDOREDUCTASE ALPHA SUBUNIT"/>
    <property type="match status" value="1"/>
</dbReference>
<dbReference type="SUPFAM" id="SSF52518">
    <property type="entry name" value="Thiamin diphosphate-binding fold (THDP-binding)"/>
    <property type="match status" value="2"/>
</dbReference>
<keyword evidence="10 14" id="KW-0408">Iron</keyword>
<gene>
    <name evidence="17" type="ORF">BHF68_00700</name>
</gene>
<dbReference type="PANTHER" id="PTHR43710">
    <property type="entry name" value="2-HYDROXYACYL-COA LYASE"/>
    <property type="match status" value="1"/>
</dbReference>
<feature type="binding site" evidence="15">
    <location>
        <position position="537"/>
    </location>
    <ligand>
        <name>[4Fe-4S] cluster</name>
        <dbReference type="ChEBI" id="CHEBI:49883"/>
        <label>1</label>
    </ligand>
</feature>
<dbReference type="InterPro" id="IPR029061">
    <property type="entry name" value="THDP-binding"/>
</dbReference>
<name>A0A1E5G4Y2_9FIRM</name>
<keyword evidence="5 14" id="KW-0813">Transport</keyword>
<feature type="binding site" evidence="15">
    <location>
        <position position="575"/>
    </location>
    <ligand>
        <name>[4Fe-4S] cluster</name>
        <dbReference type="ChEBI" id="CHEBI:49883"/>
        <label>1</label>
    </ligand>
</feature>
<dbReference type="PIRSF" id="PIRSF006439">
    <property type="entry name" value="Indolepyruvate_ferr_oxidored"/>
    <property type="match status" value="1"/>
</dbReference>
<sequence length="589" mass="64188">MAKQLMSGNEAFARGAYEYGVRVAAAYPGTPSTEILENIAKYKDTIYSQWSPNEKVSLEVGIGASFGGSRALVAMKHVGLNVAADPLMTVTYSGVRAGLVIISADDPGMHSSQNEQDNRFFAKFAKIPLLEPSNSQEAKDMVGTALEISEQFDTPVLVRSTTRISHSLSLVELNEPIKAPIKPYEKDEKKYVMVPAYARQRRVIIEDRLRKLEEYSETTPLNRVEMNDTSIGVITSGVSYQYAKEALPNASILKLGFSYPLPKKKIEEFAKQVDVLYVIEELDPFMEEQIRAMGIAVKGKDVLPNIGELSVQIIRQKILGESIANLEAAATVAEKLSEQPTPGRPPVLCPGCPHRGVFFTLKKMKLVVSGDIGCYTLGSLPPLSAMDTTICMGYSIGGAHGMELANPDLKGKTVAVIGDSTFLHTGVNGLMDIVYNGGQTTTLILDNRITAMTGQQENPASGKTLMGDAATEVDIALLCKSLGVKRVFKAKPFELQELQNLIKEELAVNEPSVIIVEHPCIFVDDNKYEPVKINENCTTCTSCMRIGCPAIVKKGNKIEINQNLCYGCDLCIQLCHFDAIVKCSDKGGC</sequence>
<dbReference type="InterPro" id="IPR002880">
    <property type="entry name" value="Pyrv_Fd/Flavodoxin_OxRdtase_N"/>
</dbReference>
<dbReference type="PROSITE" id="PS51379">
    <property type="entry name" value="4FE4S_FER_2"/>
    <property type="match status" value="1"/>
</dbReference>
<evidence type="ECO:0000256" key="8">
    <source>
        <dbReference type="ARBA" id="ARBA00022982"/>
    </source>
</evidence>
<feature type="binding site" evidence="15">
    <location>
        <position position="540"/>
    </location>
    <ligand>
        <name>[4Fe-4S] cluster</name>
        <dbReference type="ChEBI" id="CHEBI:49883"/>
        <label>1</label>
    </ligand>
</feature>
<dbReference type="Gene3D" id="3.30.70.20">
    <property type="match status" value="1"/>
</dbReference>
<keyword evidence="18" id="KW-1185">Reference proteome</keyword>
<proteinExistence type="predicted"/>
<dbReference type="RefSeq" id="WP_069641729.1">
    <property type="nucleotide sequence ID" value="NZ_MIJE01000001.1"/>
</dbReference>
<dbReference type="STRING" id="766136.BHF68_00700"/>
<evidence type="ECO:0000256" key="5">
    <source>
        <dbReference type="ARBA" id="ARBA00022448"/>
    </source>
</evidence>
<dbReference type="FunFam" id="3.40.50.970:FF:000039">
    <property type="entry name" value="Indolepyruvate oxidoreductase subunit IorA"/>
    <property type="match status" value="1"/>
</dbReference>
<dbReference type="Pfam" id="PF02775">
    <property type="entry name" value="TPP_enzyme_C"/>
    <property type="match status" value="1"/>
</dbReference>
<evidence type="ECO:0000256" key="11">
    <source>
        <dbReference type="ARBA" id="ARBA00023014"/>
    </source>
</evidence>
<comment type="catalytic activity">
    <reaction evidence="13 14">
        <text>indole-3-pyruvate + 2 oxidized [2Fe-2S]-[ferredoxin] + CoA = (indol-3-yl)acetyl-CoA + 2 reduced [2Fe-2S]-[ferredoxin] + CO2 + H(+)</text>
        <dbReference type="Rhea" id="RHEA:12645"/>
        <dbReference type="Rhea" id="RHEA-COMP:10000"/>
        <dbReference type="Rhea" id="RHEA-COMP:10001"/>
        <dbReference type="ChEBI" id="CHEBI:15378"/>
        <dbReference type="ChEBI" id="CHEBI:16526"/>
        <dbReference type="ChEBI" id="CHEBI:17640"/>
        <dbReference type="ChEBI" id="CHEBI:33737"/>
        <dbReference type="ChEBI" id="CHEBI:33738"/>
        <dbReference type="ChEBI" id="CHEBI:57271"/>
        <dbReference type="ChEBI" id="CHEBI:57287"/>
        <dbReference type="EC" id="1.2.7.8"/>
    </reaction>
</comment>
<keyword evidence="11 14" id="KW-0411">Iron-sulfur</keyword>
<comment type="caution">
    <text evidence="17">The sequence shown here is derived from an EMBL/GenBank/DDBJ whole genome shotgun (WGS) entry which is preliminary data.</text>
</comment>
<evidence type="ECO:0000256" key="12">
    <source>
        <dbReference type="ARBA" id="ARBA00030514"/>
    </source>
</evidence>
<keyword evidence="8 14" id="KW-0249">Electron transport</keyword>